<evidence type="ECO:0000313" key="2">
    <source>
        <dbReference type="Proteomes" id="UP000612009"/>
    </source>
</evidence>
<dbReference type="Proteomes" id="UP000612009">
    <property type="component" value="Unassembled WGS sequence"/>
</dbReference>
<proteinExistence type="predicted"/>
<accession>A0A811TET1</accession>
<dbReference type="AlphaFoldDB" id="A0A811TET1"/>
<organism evidence="1 2">
    <name type="scientific">Candidatus Argoarchaeum ethanivorans</name>
    <dbReference type="NCBI Taxonomy" id="2608793"/>
    <lineage>
        <taxon>Archaea</taxon>
        <taxon>Methanobacteriati</taxon>
        <taxon>Methanobacteriota</taxon>
        <taxon>Stenosarchaea group</taxon>
        <taxon>Methanomicrobia</taxon>
        <taxon>Methanosarcinales</taxon>
        <taxon>Methanosarcinales incertae sedis</taxon>
        <taxon>GOM Arc I cluster</taxon>
        <taxon>Candidatus Argoarchaeum</taxon>
    </lineage>
</organism>
<protein>
    <submittedName>
        <fullName evidence="1">Uncharacterized protein</fullName>
    </submittedName>
</protein>
<reference evidence="1" key="1">
    <citation type="submission" date="2020-10" db="EMBL/GenBank/DDBJ databases">
        <authorList>
            <person name="Hahn C.J."/>
            <person name="Laso-Perez R."/>
            <person name="Vulcano F."/>
            <person name="Vaziourakis K.-M."/>
            <person name="Stokke R."/>
            <person name="Steen I.H."/>
            <person name="Teske A."/>
            <person name="Boetius A."/>
            <person name="Liebeke M."/>
            <person name="Amann R."/>
            <person name="Knittel K."/>
        </authorList>
    </citation>
    <scope>NUCLEOTIDE SEQUENCE</scope>
    <source>
        <strain evidence="1">Gfbio:e3339647-f889-4370-9287-4fb5cb688e4c:AG392J18_GoMArc1</strain>
    </source>
</reference>
<comment type="caution">
    <text evidence="1">The sequence shown here is derived from an EMBL/GenBank/DDBJ whole genome shotgun (WGS) entry which is preliminary data.</text>
</comment>
<evidence type="ECO:0000313" key="1">
    <source>
        <dbReference type="EMBL" id="CAD6494360.1"/>
    </source>
</evidence>
<sequence>MDEAKSDGNIGGNWRHKIKQRFNNRRCCEGINMVKECLPVLQFKIVL</sequence>
<name>A0A811TET1_9EURY</name>
<dbReference type="EMBL" id="CAJHIR010000045">
    <property type="protein sequence ID" value="CAD6494360.1"/>
    <property type="molecule type" value="Genomic_DNA"/>
</dbReference>
<gene>
    <name evidence="1" type="ORF">LAKADJCE_00719</name>
</gene>